<sequence>MGTVVHAISHILDRDLGGNPSDPYTLSALALAVVAGTVLRWRSTREARPD</sequence>
<evidence type="ECO:0008006" key="4">
    <source>
        <dbReference type="Google" id="ProtNLM"/>
    </source>
</evidence>
<accession>A0ABT4S853</accession>
<proteinExistence type="predicted"/>
<evidence type="ECO:0000313" key="3">
    <source>
        <dbReference type="Proteomes" id="UP001144036"/>
    </source>
</evidence>
<dbReference type="EMBL" id="JAPNNL010000020">
    <property type="protein sequence ID" value="MDA0633351.1"/>
    <property type="molecule type" value="Genomic_DNA"/>
</dbReference>
<keyword evidence="1" id="KW-0812">Transmembrane</keyword>
<keyword evidence="1" id="KW-1133">Transmembrane helix</keyword>
<dbReference type="RefSeq" id="WP_270154152.1">
    <property type="nucleotide sequence ID" value="NZ_JAPNNL010000020.1"/>
</dbReference>
<reference evidence="2" key="1">
    <citation type="submission" date="2022-11" db="EMBL/GenBank/DDBJ databases">
        <title>Nonomuraea corallina sp. nov., a new species of the genus Nonomuraea isolated from sea side sediment in Thai sea.</title>
        <authorList>
            <person name="Ngamcharungchit C."/>
            <person name="Matsumoto A."/>
            <person name="Suriyachadkun C."/>
            <person name="Panbangred W."/>
            <person name="Inahashi Y."/>
            <person name="Intra B."/>
        </authorList>
    </citation>
    <scope>NUCLEOTIDE SEQUENCE</scope>
    <source>
        <strain evidence="2">MCN248</strain>
    </source>
</reference>
<keyword evidence="3" id="KW-1185">Reference proteome</keyword>
<evidence type="ECO:0000313" key="2">
    <source>
        <dbReference type="EMBL" id="MDA0633351.1"/>
    </source>
</evidence>
<dbReference type="Proteomes" id="UP001144036">
    <property type="component" value="Unassembled WGS sequence"/>
</dbReference>
<gene>
    <name evidence="2" type="ORF">OUY22_07950</name>
</gene>
<name>A0ABT4S853_9ACTN</name>
<organism evidence="2 3">
    <name type="scientific">Nonomuraea corallina</name>
    <dbReference type="NCBI Taxonomy" id="2989783"/>
    <lineage>
        <taxon>Bacteria</taxon>
        <taxon>Bacillati</taxon>
        <taxon>Actinomycetota</taxon>
        <taxon>Actinomycetes</taxon>
        <taxon>Streptosporangiales</taxon>
        <taxon>Streptosporangiaceae</taxon>
        <taxon>Nonomuraea</taxon>
    </lineage>
</organism>
<feature type="transmembrane region" description="Helical" evidence="1">
    <location>
        <begin position="24"/>
        <end position="41"/>
    </location>
</feature>
<protein>
    <recommendedName>
        <fullName evidence="4">PEP-CTERM sorting domain-containing protein</fullName>
    </recommendedName>
</protein>
<evidence type="ECO:0000256" key="1">
    <source>
        <dbReference type="SAM" id="Phobius"/>
    </source>
</evidence>
<comment type="caution">
    <text evidence="2">The sequence shown here is derived from an EMBL/GenBank/DDBJ whole genome shotgun (WGS) entry which is preliminary data.</text>
</comment>
<keyword evidence="1" id="KW-0472">Membrane</keyword>